<protein>
    <submittedName>
        <fullName evidence="1">Phage head-tail adaptor, putative, SPP1 family</fullName>
    </submittedName>
</protein>
<dbReference type="EMBL" id="FZRA01000004">
    <property type="protein sequence ID" value="SNU08712.1"/>
    <property type="molecule type" value="Genomic_DNA"/>
</dbReference>
<proteinExistence type="predicted"/>
<gene>
    <name evidence="1" type="ORF">SAMN05216470_1405</name>
</gene>
<dbReference type="Pfam" id="PF05521">
    <property type="entry name" value="Phage_HCP"/>
    <property type="match status" value="1"/>
</dbReference>
<dbReference type="AlphaFoldDB" id="A0A239RD35"/>
<dbReference type="NCBIfam" id="TIGR01563">
    <property type="entry name" value="gp16_SPP1"/>
    <property type="match status" value="1"/>
</dbReference>
<dbReference type="InterPro" id="IPR008767">
    <property type="entry name" value="Phage_SPP1_head-tail_adaptor"/>
</dbReference>
<name>A0A239RD35_STREI</name>
<reference evidence="1 2" key="1">
    <citation type="submission" date="2017-07" db="EMBL/GenBank/DDBJ databases">
        <authorList>
            <person name="Sun Z.S."/>
            <person name="Albrecht U."/>
            <person name="Echele G."/>
            <person name="Lee C.C."/>
        </authorList>
    </citation>
    <scope>NUCLEOTIDE SEQUENCE [LARGE SCALE GENOMIC DNA]</scope>
    <source>
        <strain evidence="1 2">AR3</strain>
    </source>
</reference>
<sequence length="117" mass="13376">MAKKYPSTDFRRTAEFGTYESTPNPYTGVSVPKFVEKLKLHYKPNTRTLNQEYLAVQAGFSETRIIIIRHNAKVTEGMQARLDGELYDIIKSSPDDNFGFSNYDFLTLKKSKKVGSK</sequence>
<evidence type="ECO:0000313" key="2">
    <source>
        <dbReference type="Proteomes" id="UP000214649"/>
    </source>
</evidence>
<evidence type="ECO:0000313" key="1">
    <source>
        <dbReference type="EMBL" id="SNU08712.1"/>
    </source>
</evidence>
<organism evidence="1 2">
    <name type="scientific">Streptococcus equinus</name>
    <name type="common">Streptococcus bovis</name>
    <dbReference type="NCBI Taxonomy" id="1335"/>
    <lineage>
        <taxon>Bacteria</taxon>
        <taxon>Bacillati</taxon>
        <taxon>Bacillota</taxon>
        <taxon>Bacilli</taxon>
        <taxon>Lactobacillales</taxon>
        <taxon>Streptococcaceae</taxon>
        <taxon>Streptococcus</taxon>
    </lineage>
</organism>
<dbReference type="RefSeq" id="WP_094140999.1">
    <property type="nucleotide sequence ID" value="NZ_FZRA01000004.1"/>
</dbReference>
<dbReference type="Proteomes" id="UP000214649">
    <property type="component" value="Unassembled WGS sequence"/>
</dbReference>
<accession>A0A239RD35</accession>